<protein>
    <submittedName>
        <fullName evidence="1">Uncharacterized protein</fullName>
    </submittedName>
</protein>
<dbReference type="EMBL" id="BGPR01235358">
    <property type="protein sequence ID" value="GBL90703.1"/>
    <property type="molecule type" value="Genomic_DNA"/>
</dbReference>
<keyword evidence="3" id="KW-1185">Reference proteome</keyword>
<gene>
    <name evidence="1" type="ORF">AVEN_12492_1</name>
    <name evidence="2" type="ORF">AVEN_75919_1</name>
</gene>
<name>A0A4Y2BEF5_ARAVE</name>
<dbReference type="AlphaFoldDB" id="A0A4Y2BEF5"/>
<dbReference type="EMBL" id="BGPR01235336">
    <property type="protein sequence ID" value="GBL90600.1"/>
    <property type="molecule type" value="Genomic_DNA"/>
</dbReference>
<reference evidence="1 3" key="1">
    <citation type="journal article" date="2019" name="Sci. Rep.">
        <title>Orb-weaving spider Araneus ventricosus genome elucidates the spidroin gene catalogue.</title>
        <authorList>
            <person name="Kono N."/>
            <person name="Nakamura H."/>
            <person name="Ohtoshi R."/>
            <person name="Moran D.A.P."/>
            <person name="Shinohara A."/>
            <person name="Yoshida Y."/>
            <person name="Fujiwara M."/>
            <person name="Mori M."/>
            <person name="Tomita M."/>
            <person name="Arakawa K."/>
        </authorList>
    </citation>
    <scope>NUCLEOTIDE SEQUENCE [LARGE SCALE GENOMIC DNA]</scope>
</reference>
<dbReference type="Proteomes" id="UP000499080">
    <property type="component" value="Unassembled WGS sequence"/>
</dbReference>
<dbReference type="OrthoDB" id="6781406at2759"/>
<accession>A0A4Y2BEF5</accession>
<organism evidence="1 3">
    <name type="scientific">Araneus ventricosus</name>
    <name type="common">Orbweaver spider</name>
    <name type="synonym">Epeira ventricosa</name>
    <dbReference type="NCBI Taxonomy" id="182803"/>
    <lineage>
        <taxon>Eukaryota</taxon>
        <taxon>Metazoa</taxon>
        <taxon>Ecdysozoa</taxon>
        <taxon>Arthropoda</taxon>
        <taxon>Chelicerata</taxon>
        <taxon>Arachnida</taxon>
        <taxon>Araneae</taxon>
        <taxon>Araneomorphae</taxon>
        <taxon>Entelegynae</taxon>
        <taxon>Araneoidea</taxon>
        <taxon>Araneidae</taxon>
        <taxon>Araneus</taxon>
    </lineage>
</organism>
<feature type="non-terminal residue" evidence="1">
    <location>
        <position position="173"/>
    </location>
</feature>
<evidence type="ECO:0000313" key="2">
    <source>
        <dbReference type="EMBL" id="GBL90703.1"/>
    </source>
</evidence>
<proteinExistence type="predicted"/>
<evidence type="ECO:0000313" key="1">
    <source>
        <dbReference type="EMBL" id="GBL90600.1"/>
    </source>
</evidence>
<evidence type="ECO:0000313" key="3">
    <source>
        <dbReference type="Proteomes" id="UP000499080"/>
    </source>
</evidence>
<comment type="caution">
    <text evidence="1">The sequence shown here is derived from an EMBL/GenBank/DDBJ whole genome shotgun (WGS) entry which is preliminary data.</text>
</comment>
<sequence>MSPNPLLQNRQKFSTNWDTFKYCLIAIVNLSLPCVTSNTDFENEVQNLTQNIIKAYNDSSRPLKPHEEFFLPPHVHALKTERNHTKIVYQRLRDPTSKNAYHRAQARFRTAVTKFNQSSYIAETSRLNISDGTLWRGTRNLKNKRFTIPQLFDPNTNSIAHMDFEKAEEKSHA</sequence>